<accession>A0A858R4Z3</accession>
<reference evidence="2" key="1">
    <citation type="submission" date="2020-04" db="EMBL/GenBank/DDBJ databases">
        <title>A desert anoxygenic phototrophic bacterium fixes CO2 using RubisCO under aerobic conditions.</title>
        <authorList>
            <person name="Tang K."/>
        </authorList>
    </citation>
    <scope>NUCLEOTIDE SEQUENCE [LARGE SCALE GENOMIC DNA]</scope>
    <source>
        <strain evidence="2">MIMtkB3</strain>
    </source>
</reference>
<dbReference type="PANTHER" id="PTHR36842:SF1">
    <property type="entry name" value="PROTEIN TOLB"/>
    <property type="match status" value="1"/>
</dbReference>
<protein>
    <submittedName>
        <fullName evidence="2">Uncharacterized protein</fullName>
    </submittedName>
</protein>
<evidence type="ECO:0000256" key="1">
    <source>
        <dbReference type="ARBA" id="ARBA00009820"/>
    </source>
</evidence>
<proteinExistence type="inferred from homology"/>
<evidence type="ECO:0000313" key="3">
    <source>
        <dbReference type="Proteomes" id="UP000501891"/>
    </source>
</evidence>
<dbReference type="SUPFAM" id="SSF82171">
    <property type="entry name" value="DPP6 N-terminal domain-like"/>
    <property type="match status" value="2"/>
</dbReference>
<dbReference type="KEGG" id="acru:HHL28_04490"/>
<dbReference type="InterPro" id="IPR011042">
    <property type="entry name" value="6-blade_b-propeller_TolB-like"/>
</dbReference>
<gene>
    <name evidence="2" type="ORF">HHL28_04490</name>
</gene>
<dbReference type="Gene3D" id="2.120.10.30">
    <property type="entry name" value="TolB, C-terminal domain"/>
    <property type="match status" value="3"/>
</dbReference>
<dbReference type="AlphaFoldDB" id="A0A858R4Z3"/>
<dbReference type="Proteomes" id="UP000501891">
    <property type="component" value="Chromosome"/>
</dbReference>
<dbReference type="InterPro" id="IPR011659">
    <property type="entry name" value="WD40"/>
</dbReference>
<dbReference type="PANTHER" id="PTHR36842">
    <property type="entry name" value="PROTEIN TOLB HOMOLOG"/>
    <property type="match status" value="1"/>
</dbReference>
<comment type="similarity">
    <text evidence="1">Belongs to the TolB family.</text>
</comment>
<evidence type="ECO:0000313" key="2">
    <source>
        <dbReference type="EMBL" id="QJE72454.1"/>
    </source>
</evidence>
<organism evidence="2 3">
    <name type="scientific">Aerophototrophica crusticola</name>
    <dbReference type="NCBI Taxonomy" id="1709002"/>
    <lineage>
        <taxon>Bacteria</taxon>
        <taxon>Pseudomonadati</taxon>
        <taxon>Pseudomonadota</taxon>
        <taxon>Alphaproteobacteria</taxon>
        <taxon>Rhodospirillales</taxon>
        <taxon>Rhodospirillaceae</taxon>
        <taxon>Aerophototrophica</taxon>
    </lineage>
</organism>
<name>A0A858R4Z3_9PROT</name>
<dbReference type="EMBL" id="CP051775">
    <property type="protein sequence ID" value="QJE72454.1"/>
    <property type="molecule type" value="Genomic_DNA"/>
</dbReference>
<dbReference type="Pfam" id="PF07676">
    <property type="entry name" value="PD40"/>
    <property type="match status" value="8"/>
</dbReference>
<sequence length="545" mass="58657">MRRVTPATALPGRETWPALSPDGGQLAFAARLADPGNADLYLQSVAGGSPVRLTDDPGIDSAPAWSPDGSRIAFSRSADGQPCRILVMTVPAGQPQQVGQCRDAPWTQPAWTPDGKSIIFPDRPGIVAPFQLYRLALDDGRVTPLTRALARTWGHDRPTVSPDGRRVAFVDTPAWSVQDVQVLDLLDGTVRRVTNEGGEIGGLAWLRDGSLVFSSARQGDRGLWTLAPGAEVPRRLLAGVQDLRRLSSARHADRLAVESWTFHANLSEITLDPGGSPVADTSGKRLTFATAADHDPDLAPDGSLAFISTRSGTPEIWVKPTAGEPRKLTELGGTSISSVRWSPDGTRLAFAAARAGNYDVFTVGADGSGLKRWTEEMEEDLSPVWAADGQSLYFTSRRTGFWRLWSLDLSSGEALPLTGDGPMTVRASPDGQAIYYAKEGESGIWRRSLDGSEDEVLVIPDFAYQDWPNWTIADGMLWYVLRGRPGGAVLVRAGLDGQGAQAVATLSRFYAMSGLAVRPDGRSVILSSMVIDEADIHLVDLARHD</sequence>
<keyword evidence="3" id="KW-1185">Reference proteome</keyword>